<reference evidence="1" key="1">
    <citation type="journal article" date="2013" name="Environ. Microbiol.">
        <title>Seasonally variable intestinal metagenomes of the red palm weevil (Rhynchophorus ferrugineus).</title>
        <authorList>
            <person name="Jia S."/>
            <person name="Zhang X."/>
            <person name="Zhang G."/>
            <person name="Yin A."/>
            <person name="Zhang S."/>
            <person name="Li F."/>
            <person name="Wang L."/>
            <person name="Zhao D."/>
            <person name="Yun Q."/>
            <person name="Tala"/>
            <person name="Wang J."/>
            <person name="Sun G."/>
            <person name="Baabdullah M."/>
            <person name="Yu X."/>
            <person name="Hu S."/>
            <person name="Al-Mssallem I.S."/>
            <person name="Yu J."/>
        </authorList>
    </citation>
    <scope>NUCLEOTIDE SEQUENCE</scope>
</reference>
<name>A0A060BX26_9BACL</name>
<protein>
    <submittedName>
        <fullName evidence="1">CAZy families GH13 protein</fullName>
    </submittedName>
</protein>
<organism evidence="1">
    <name type="scientific">uncultured Exiguobacterium sp</name>
    <dbReference type="NCBI Taxonomy" id="202669"/>
    <lineage>
        <taxon>Bacteria</taxon>
        <taxon>Bacillati</taxon>
        <taxon>Bacillota</taxon>
        <taxon>Bacilli</taxon>
        <taxon>Bacillales</taxon>
        <taxon>Bacillales Family XII. Incertae Sedis</taxon>
        <taxon>Exiguobacterium</taxon>
        <taxon>environmental samples</taxon>
    </lineage>
</organism>
<dbReference type="Gene3D" id="3.20.20.80">
    <property type="entry name" value="Glycosidases"/>
    <property type="match status" value="1"/>
</dbReference>
<feature type="non-terminal residue" evidence="1">
    <location>
        <position position="1"/>
    </location>
</feature>
<accession>A0A060BX26</accession>
<proteinExistence type="predicted"/>
<dbReference type="EMBL" id="KF121654">
    <property type="protein sequence ID" value="AIA88943.1"/>
    <property type="molecule type" value="Genomic_DNA"/>
</dbReference>
<sequence>RTWRATSILQKLGDGEKTFKLNLKTLKMLYDSKDAEKYCSAFSFPPDRIDGAAWTGILSHGGPDVLFEVENFYGITTVPGFSDVINDEQPAWTDVTYR</sequence>
<dbReference type="AlphaFoldDB" id="A0A060BX26"/>
<evidence type="ECO:0000313" key="1">
    <source>
        <dbReference type="EMBL" id="AIA88943.1"/>
    </source>
</evidence>